<dbReference type="OrthoDB" id="605656at2759"/>
<keyword evidence="5" id="KW-0479">Metal-binding</keyword>
<evidence type="ECO:0000256" key="9">
    <source>
        <dbReference type="ARBA" id="ARBA00023049"/>
    </source>
</evidence>
<organism evidence="13 14">
    <name type="scientific">Grifola frondosa</name>
    <name type="common">Maitake</name>
    <name type="synonym">Polyporus frondosus</name>
    <dbReference type="NCBI Taxonomy" id="5627"/>
    <lineage>
        <taxon>Eukaryota</taxon>
        <taxon>Fungi</taxon>
        <taxon>Dikarya</taxon>
        <taxon>Basidiomycota</taxon>
        <taxon>Agaricomycotina</taxon>
        <taxon>Agaricomycetes</taxon>
        <taxon>Polyporales</taxon>
        <taxon>Grifolaceae</taxon>
        <taxon>Grifola</taxon>
    </lineage>
</organism>
<evidence type="ECO:0000256" key="6">
    <source>
        <dbReference type="ARBA" id="ARBA00022790"/>
    </source>
</evidence>
<dbReference type="FunFam" id="3.40.140.10:FF:000003">
    <property type="entry name" value="COP9 signalosome complex subunit 5"/>
    <property type="match status" value="1"/>
</dbReference>
<dbReference type="GO" id="GO:0008180">
    <property type="term" value="C:COP9 signalosome"/>
    <property type="evidence" value="ECO:0007669"/>
    <property type="project" value="UniProtKB-KW"/>
</dbReference>
<dbReference type="GO" id="GO:0006508">
    <property type="term" value="P:proteolysis"/>
    <property type="evidence" value="ECO:0007669"/>
    <property type="project" value="UniProtKB-KW"/>
</dbReference>
<keyword evidence="8" id="KW-0862">Zinc</keyword>
<evidence type="ECO:0000313" key="13">
    <source>
        <dbReference type="EMBL" id="OBZ77526.1"/>
    </source>
</evidence>
<keyword evidence="6" id="KW-0736">Signalosome</keyword>
<dbReference type="InterPro" id="IPR050242">
    <property type="entry name" value="JAMM_MPN+_peptidase_M67A"/>
</dbReference>
<reference evidence="13 14" key="1">
    <citation type="submission" date="2016-03" db="EMBL/GenBank/DDBJ databases">
        <title>Whole genome sequencing of Grifola frondosa 9006-11.</title>
        <authorList>
            <person name="Min B."/>
            <person name="Park H."/>
            <person name="Kim J.-G."/>
            <person name="Cho H."/>
            <person name="Oh Y.-L."/>
            <person name="Kong W.-S."/>
            <person name="Choi I.-G."/>
        </authorList>
    </citation>
    <scope>NUCLEOTIDE SEQUENCE [LARGE SCALE GENOMIC DNA]</scope>
    <source>
        <strain evidence="13 14">9006-11</strain>
    </source>
</reference>
<keyword evidence="11" id="KW-0175">Coiled coil</keyword>
<dbReference type="PROSITE" id="PS50249">
    <property type="entry name" value="MPN"/>
    <property type="match status" value="1"/>
</dbReference>
<evidence type="ECO:0000256" key="8">
    <source>
        <dbReference type="ARBA" id="ARBA00022833"/>
    </source>
</evidence>
<evidence type="ECO:0000256" key="7">
    <source>
        <dbReference type="ARBA" id="ARBA00022801"/>
    </source>
</evidence>
<dbReference type="PANTHER" id="PTHR10410">
    <property type="entry name" value="EUKARYOTIC TRANSLATION INITIATION FACTOR 3 -RELATED"/>
    <property type="match status" value="1"/>
</dbReference>
<dbReference type="Pfam" id="PF18323">
    <property type="entry name" value="CSN5_C"/>
    <property type="match status" value="1"/>
</dbReference>
<dbReference type="OMA" id="INISMQM"/>
<accession>A0A1C7MM68</accession>
<keyword evidence="14" id="KW-1185">Reference proteome</keyword>
<gene>
    <name evidence="13" type="primary">COPS5</name>
    <name evidence="13" type="ORF">A0H81_02493</name>
</gene>
<dbReference type="InterPro" id="IPR037518">
    <property type="entry name" value="MPN"/>
</dbReference>
<name>A0A1C7MM68_GRIFR</name>
<evidence type="ECO:0000256" key="2">
    <source>
        <dbReference type="ARBA" id="ARBA00011098"/>
    </source>
</evidence>
<dbReference type="SUPFAM" id="SSF102712">
    <property type="entry name" value="JAB1/MPN domain"/>
    <property type="match status" value="1"/>
</dbReference>
<dbReference type="GO" id="GO:0046872">
    <property type="term" value="F:metal ion binding"/>
    <property type="evidence" value="ECO:0007669"/>
    <property type="project" value="UniProtKB-KW"/>
</dbReference>
<feature type="domain" description="MPN" evidence="12">
    <location>
        <begin position="41"/>
        <end position="178"/>
    </location>
</feature>
<dbReference type="Gene3D" id="3.40.140.10">
    <property type="entry name" value="Cytidine Deaminase, domain 2"/>
    <property type="match status" value="1"/>
</dbReference>
<dbReference type="GO" id="GO:0000338">
    <property type="term" value="P:protein deneddylation"/>
    <property type="evidence" value="ECO:0007669"/>
    <property type="project" value="UniProtKB-ARBA"/>
</dbReference>
<evidence type="ECO:0000256" key="11">
    <source>
        <dbReference type="SAM" id="Coils"/>
    </source>
</evidence>
<keyword evidence="7" id="KW-0378">Hydrolase</keyword>
<evidence type="ECO:0000256" key="4">
    <source>
        <dbReference type="ARBA" id="ARBA00022670"/>
    </source>
</evidence>
<feature type="coiled-coil region" evidence="11">
    <location>
        <begin position="277"/>
        <end position="304"/>
    </location>
</feature>
<protein>
    <recommendedName>
        <fullName evidence="3">COP9 signalosome complex subunit 5</fullName>
    </recommendedName>
</protein>
<evidence type="ECO:0000259" key="12">
    <source>
        <dbReference type="PROSITE" id="PS50249"/>
    </source>
</evidence>
<evidence type="ECO:0000256" key="10">
    <source>
        <dbReference type="ARBA" id="ARBA00058010"/>
    </source>
</evidence>
<dbReference type="STRING" id="5627.A0A1C7MM68"/>
<comment type="caution">
    <text evidence="13">The sequence shown here is derived from an EMBL/GenBank/DDBJ whole genome shotgun (WGS) entry which is preliminary data.</text>
</comment>
<sequence length="383" mass="42588">MFSLWSGFFCVVDSVHQQCAAFIAYTERSAASPSPHYFKVCKISAVALIKMVIHARSGVPYEIMGLMQGKVIGNALVIVDSFALPVQGTETRVNAASEANEYMVQYIQGSERVSRLENAVGWYHSHPGYGCWLSGIDVNTQMQNQRFQDPFVAVVIDPNRTISAGKVDIGAFRTYPESYTPPDAAASEYQSIPLNKIEDFGVHANQYYPLEVQIFRSSLDAELLGLLWNKYWVNTLSQSALISNRAYAASQLADLHQKLSKAQTSIANTRAAVPTLRDDKSKLLQKEEKKKEDANQLAKSVRDSEKIAMEAQHGLIAQVLKDVIFSLRPGAGQQGAAAVDEIVDTKWPSSVRHYLHALPQKSSPQVIDYGHMWALVDPRKDYF</sequence>
<dbReference type="InterPro" id="IPR040961">
    <property type="entry name" value="CSN5_C"/>
</dbReference>
<dbReference type="AlphaFoldDB" id="A0A1C7MM68"/>
<dbReference type="GO" id="GO:0008237">
    <property type="term" value="F:metallopeptidase activity"/>
    <property type="evidence" value="ECO:0007669"/>
    <property type="project" value="UniProtKB-KW"/>
</dbReference>
<dbReference type="Proteomes" id="UP000092993">
    <property type="component" value="Unassembled WGS sequence"/>
</dbReference>
<evidence type="ECO:0000313" key="14">
    <source>
        <dbReference type="Proteomes" id="UP000092993"/>
    </source>
</evidence>
<dbReference type="CDD" id="cd08069">
    <property type="entry name" value="MPN_RPN11_CSN5"/>
    <property type="match status" value="1"/>
</dbReference>
<evidence type="ECO:0000256" key="1">
    <source>
        <dbReference type="ARBA" id="ARBA00006008"/>
    </source>
</evidence>
<evidence type="ECO:0000256" key="3">
    <source>
        <dbReference type="ARBA" id="ARBA00014880"/>
    </source>
</evidence>
<keyword evidence="9" id="KW-0482">Metalloprotease</keyword>
<comment type="function">
    <text evidence="10">Catalytic Component of the COP9 signalosome (CSN) complex that acts as an regulator of the ubiquitin (Ubl) conjugation pathway by mediating the deneddylation of the cullin subunit of SCF-type E3 ubiquitin-protein ligase complexes.</text>
</comment>
<dbReference type="EMBL" id="LUGG01000002">
    <property type="protein sequence ID" value="OBZ77526.1"/>
    <property type="molecule type" value="Genomic_DNA"/>
</dbReference>
<evidence type="ECO:0000256" key="5">
    <source>
        <dbReference type="ARBA" id="ARBA00022723"/>
    </source>
</evidence>
<dbReference type="InterPro" id="IPR000555">
    <property type="entry name" value="JAMM/MPN+_dom"/>
</dbReference>
<comment type="subunit">
    <text evidence="2">Component of the COP9 signalosome (CSN) complex.</text>
</comment>
<proteinExistence type="inferred from homology"/>
<comment type="similarity">
    <text evidence="1">Belongs to the peptidase M67A family. CSN5 subfamily.</text>
</comment>
<keyword evidence="4" id="KW-0645">Protease</keyword>
<dbReference type="SMART" id="SM00232">
    <property type="entry name" value="JAB_MPN"/>
    <property type="match status" value="1"/>
</dbReference>
<dbReference type="Pfam" id="PF01398">
    <property type="entry name" value="JAB"/>
    <property type="match status" value="1"/>
</dbReference>